<dbReference type="SMART" id="SM01196">
    <property type="entry name" value="FERM_C"/>
    <property type="match status" value="1"/>
</dbReference>
<dbReference type="Gene3D" id="2.30.29.30">
    <property type="entry name" value="Pleckstrin-homology domain (PH domain)/Phosphotyrosine-binding domain (PTB)"/>
    <property type="match status" value="1"/>
</dbReference>
<evidence type="ECO:0000313" key="4">
    <source>
        <dbReference type="Proteomes" id="UP000694388"/>
    </source>
</evidence>
<dbReference type="Pfam" id="PF08736">
    <property type="entry name" value="FA"/>
    <property type="match status" value="1"/>
</dbReference>
<sequence>MLRFRMAGSRAPHAADLCCTVRLLDGRAIVSTLQRNAKGRVLIDHVCNHLNLLERDYFGIRFMDVDKQRHWLDPKKLVVKQMKSEPPYTLCFRVKFYPGDPSKLKEEISRYQLYLQIKRDLFHGRLLCPMTEAAWLGAYVVQAELGDYDPAKHCAGYVATIHIFPRQSSKLEESITEIHRYQLGGQSSSVAESHFLARARELDTYGVDPHPCKDTSGGTLFLGFTPAGCIVFKGNKYVTLLSWPQVGKLKFEGKTFYIHSIQSGVGVHRRFRSGKKSVLTFHTSTPAACKHLWKCAVENQAFYKYEKSCDIKTVSSSNLFFCRSRFRYSGMVAKEVLEASTLISRKCPTVQRHPFTRCQTPLSSSQQSLNISGNFLPVMEPLENSISQGFDSLKEDSTPVSSKGMALSLGSQPGSSRPGVAVQALLRPTLLDEVWPGGCLGLVEDGEDTSINDQPLTISDLAYHPSTSVLPTPLEDVLTIDSIFACDHNKFWEADSESTCDEVDFVTPSLSLSSDEDGIDDEPSAMDRLIGLGLALVGQADPTAQLGPRLCWATRLLLLLLGVVGLLVALLEMGIDIASLRNFRQSPDFEQIHQDYLQPLACWLRGNNLA</sequence>
<dbReference type="Ensembl" id="ENSEBUT00000006570.1">
    <property type="protein sequence ID" value="ENSEBUP00000006121.1"/>
    <property type="gene ID" value="ENSEBUG00000004078.1"/>
</dbReference>
<dbReference type="Pfam" id="PF09380">
    <property type="entry name" value="FERM_C"/>
    <property type="match status" value="1"/>
</dbReference>
<dbReference type="FunFam" id="3.10.20.90:FF:000002">
    <property type="entry name" value="Erythrocyte protein band 4.1-like 3"/>
    <property type="match status" value="1"/>
</dbReference>
<reference evidence="3" key="1">
    <citation type="submission" date="2025-08" db="UniProtKB">
        <authorList>
            <consortium name="Ensembl"/>
        </authorList>
    </citation>
    <scope>IDENTIFICATION</scope>
</reference>
<dbReference type="SUPFAM" id="SSF54236">
    <property type="entry name" value="Ubiquitin-like"/>
    <property type="match status" value="1"/>
</dbReference>
<dbReference type="InterPro" id="IPR018980">
    <property type="entry name" value="FERM_PH-like_C"/>
</dbReference>
<dbReference type="CDD" id="cd17102">
    <property type="entry name" value="FERM_F1_FRMD3"/>
    <property type="match status" value="1"/>
</dbReference>
<dbReference type="InterPro" id="IPR029071">
    <property type="entry name" value="Ubiquitin-like_domsf"/>
</dbReference>
<accession>A0A8C4PYN6</accession>
<dbReference type="InterPro" id="IPR011993">
    <property type="entry name" value="PH-like_dom_sf"/>
</dbReference>
<feature type="transmembrane region" description="Helical" evidence="1">
    <location>
        <begin position="552"/>
        <end position="571"/>
    </location>
</feature>
<dbReference type="InterPro" id="IPR014352">
    <property type="entry name" value="FERM/acyl-CoA-bd_prot_sf"/>
</dbReference>
<dbReference type="SMART" id="SM01195">
    <property type="entry name" value="FA"/>
    <property type="match status" value="1"/>
</dbReference>
<dbReference type="CDD" id="cd14473">
    <property type="entry name" value="FERM_B-lobe"/>
    <property type="match status" value="1"/>
</dbReference>
<evidence type="ECO:0000259" key="2">
    <source>
        <dbReference type="PROSITE" id="PS50057"/>
    </source>
</evidence>
<keyword evidence="1" id="KW-1133">Transmembrane helix</keyword>
<dbReference type="InterPro" id="IPR000299">
    <property type="entry name" value="FERM_domain"/>
</dbReference>
<dbReference type="SUPFAM" id="SSF47031">
    <property type="entry name" value="Second domain of FERM"/>
    <property type="match status" value="1"/>
</dbReference>
<dbReference type="PANTHER" id="PTHR23280">
    <property type="entry name" value="4.1 G PROTEIN"/>
    <property type="match status" value="1"/>
</dbReference>
<dbReference type="GO" id="GO:0031032">
    <property type="term" value="P:actomyosin structure organization"/>
    <property type="evidence" value="ECO:0007669"/>
    <property type="project" value="TreeGrafter"/>
</dbReference>
<dbReference type="PANTHER" id="PTHR23280:SF32">
    <property type="entry name" value="FI22325P1"/>
    <property type="match status" value="1"/>
</dbReference>
<dbReference type="InterPro" id="IPR014847">
    <property type="entry name" value="FA"/>
</dbReference>
<feature type="domain" description="FERM" evidence="2">
    <location>
        <begin position="17"/>
        <end position="307"/>
    </location>
</feature>
<dbReference type="Gene3D" id="1.20.80.10">
    <property type="match status" value="1"/>
</dbReference>
<proteinExistence type="predicted"/>
<dbReference type="OMA" id="CACGTAR"/>
<dbReference type="InterPro" id="IPR035963">
    <property type="entry name" value="FERM_2"/>
</dbReference>
<dbReference type="SUPFAM" id="SSF50729">
    <property type="entry name" value="PH domain-like"/>
    <property type="match status" value="1"/>
</dbReference>
<reference evidence="3" key="2">
    <citation type="submission" date="2025-09" db="UniProtKB">
        <authorList>
            <consortium name="Ensembl"/>
        </authorList>
    </citation>
    <scope>IDENTIFICATION</scope>
</reference>
<dbReference type="PRINTS" id="PR00935">
    <property type="entry name" value="BAND41"/>
</dbReference>
<name>A0A8C4PYN6_EPTBU</name>
<organism evidence="3 4">
    <name type="scientific">Eptatretus burgeri</name>
    <name type="common">Inshore hagfish</name>
    <dbReference type="NCBI Taxonomy" id="7764"/>
    <lineage>
        <taxon>Eukaryota</taxon>
        <taxon>Metazoa</taxon>
        <taxon>Chordata</taxon>
        <taxon>Craniata</taxon>
        <taxon>Vertebrata</taxon>
        <taxon>Cyclostomata</taxon>
        <taxon>Myxini</taxon>
        <taxon>Myxiniformes</taxon>
        <taxon>Myxinidae</taxon>
        <taxon>Eptatretinae</taxon>
        <taxon>Eptatretus</taxon>
    </lineage>
</organism>
<protein>
    <submittedName>
        <fullName evidence="3">FERM domain containing 3</fullName>
    </submittedName>
</protein>
<keyword evidence="4" id="KW-1185">Reference proteome</keyword>
<dbReference type="Pfam" id="PF09379">
    <property type="entry name" value="FERM_N"/>
    <property type="match status" value="1"/>
</dbReference>
<dbReference type="AlphaFoldDB" id="A0A8C4PYN6"/>
<evidence type="ECO:0000256" key="1">
    <source>
        <dbReference type="SAM" id="Phobius"/>
    </source>
</evidence>
<dbReference type="SMART" id="SM00295">
    <property type="entry name" value="B41"/>
    <property type="match status" value="1"/>
</dbReference>
<evidence type="ECO:0000313" key="3">
    <source>
        <dbReference type="Ensembl" id="ENSEBUP00000006121.1"/>
    </source>
</evidence>
<dbReference type="InterPro" id="IPR019749">
    <property type="entry name" value="Band_41_domain"/>
</dbReference>
<keyword evidence="1" id="KW-0472">Membrane</keyword>
<dbReference type="PROSITE" id="PS50057">
    <property type="entry name" value="FERM_3"/>
    <property type="match status" value="1"/>
</dbReference>
<dbReference type="Proteomes" id="UP000694388">
    <property type="component" value="Unplaced"/>
</dbReference>
<dbReference type="InterPro" id="IPR019747">
    <property type="entry name" value="FERM_CS"/>
</dbReference>
<dbReference type="PRINTS" id="PR00661">
    <property type="entry name" value="ERMFAMILY"/>
</dbReference>
<dbReference type="InterPro" id="IPR019748">
    <property type="entry name" value="FERM_central"/>
</dbReference>
<dbReference type="GO" id="GO:0005856">
    <property type="term" value="C:cytoskeleton"/>
    <property type="evidence" value="ECO:0007669"/>
    <property type="project" value="TreeGrafter"/>
</dbReference>
<dbReference type="InterPro" id="IPR000798">
    <property type="entry name" value="Ez/rad/moesin-like"/>
</dbReference>
<keyword evidence="1" id="KW-0812">Transmembrane</keyword>
<dbReference type="GeneTree" id="ENSGT00940000158577"/>
<dbReference type="Gene3D" id="3.10.20.90">
    <property type="entry name" value="Phosphatidylinositol 3-kinase Catalytic Subunit, Chain A, domain 1"/>
    <property type="match status" value="1"/>
</dbReference>
<dbReference type="FunFam" id="1.20.80.10:FF:000006">
    <property type="entry name" value="FERM domain-containing protein 5 isoform X1"/>
    <property type="match status" value="1"/>
</dbReference>
<dbReference type="PROSITE" id="PS00660">
    <property type="entry name" value="FERM_1"/>
    <property type="match status" value="1"/>
</dbReference>
<dbReference type="GO" id="GO:0008092">
    <property type="term" value="F:cytoskeletal protein binding"/>
    <property type="evidence" value="ECO:0007669"/>
    <property type="project" value="InterPro"/>
</dbReference>
<dbReference type="Pfam" id="PF00373">
    <property type="entry name" value="FERM_M"/>
    <property type="match status" value="1"/>
</dbReference>
<dbReference type="InterPro" id="IPR018979">
    <property type="entry name" value="FERM_N"/>
</dbReference>